<dbReference type="PROSITE" id="PS50893">
    <property type="entry name" value="ABC_TRANSPORTER_2"/>
    <property type="match status" value="1"/>
</dbReference>
<dbReference type="GO" id="GO:0016887">
    <property type="term" value="F:ATP hydrolysis activity"/>
    <property type="evidence" value="ECO:0007669"/>
    <property type="project" value="InterPro"/>
</dbReference>
<dbReference type="InterPro" id="IPR003593">
    <property type="entry name" value="AAA+_ATPase"/>
</dbReference>
<dbReference type="InterPro" id="IPR027417">
    <property type="entry name" value="P-loop_NTPase"/>
</dbReference>
<dbReference type="Gene3D" id="3.40.50.300">
    <property type="entry name" value="P-loop containing nucleotide triphosphate hydrolases"/>
    <property type="match status" value="2"/>
</dbReference>
<evidence type="ECO:0000313" key="7">
    <source>
        <dbReference type="EMBL" id="OEO30170.1"/>
    </source>
</evidence>
<dbReference type="Proteomes" id="UP000095463">
    <property type="component" value="Unassembled WGS sequence"/>
</dbReference>
<comment type="similarity">
    <text evidence="1">Belongs to the ABC transporter superfamily.</text>
</comment>
<dbReference type="SMART" id="SM00382">
    <property type="entry name" value="AAA"/>
    <property type="match status" value="2"/>
</dbReference>
<name>A0A1E5XNI2_9HYPH</name>
<evidence type="ECO:0000259" key="6">
    <source>
        <dbReference type="PROSITE" id="PS50893"/>
    </source>
</evidence>
<protein>
    <submittedName>
        <fullName evidence="7">ABC transporter</fullName>
    </submittedName>
</protein>
<evidence type="ECO:0000256" key="1">
    <source>
        <dbReference type="ARBA" id="ARBA00005417"/>
    </source>
</evidence>
<evidence type="ECO:0000256" key="2">
    <source>
        <dbReference type="ARBA" id="ARBA00022737"/>
    </source>
</evidence>
<dbReference type="AlphaFoldDB" id="A0A1E5XNI2"/>
<dbReference type="PROSITE" id="PS00211">
    <property type="entry name" value="ABC_TRANSPORTER_1"/>
    <property type="match status" value="1"/>
</dbReference>
<sequence length="469" mass="49587">MPGSISLKAVSYKTPDGVTLFSDLDLSFGPVRTGLIGRNGTGKTTLLKLLLGELMPSSGEIVVSGTLGVLRQTVQRSDASVADALGCAAELARLDRLEAGTGSLEDAEAADWLLPAKIGTALADVGLPSLALDRPTATLSGGQRTRLSLAALLIEQPDILLLDEPTNNLDRDGRTAVTELLKRWRGGAIVVSHDRALLREMDAIVELTTLGARTYGGNWDLYQERKAIELAAAEQGLASAERTLGELDRKTQLLRERKAKKDGAGARKAAKGDTPRIMLGGMKMNAENTSGEQAKLSERRRASASTALAAAKAEVEVLQPMAVKLEPSRLANGTTVLQLDRLTGGPLPEQPVIRNLSLVITGPERVAITGPNGSGKTTLLRLITGALAPESGAVRIARRHALLDQEVSLLDPSQTIRANYLRLNPEDGETTARSALARFMFRADAALKPVGQLSGGDMLRAGHACTIGS</sequence>
<dbReference type="InterPro" id="IPR017871">
    <property type="entry name" value="ABC_transporter-like_CS"/>
</dbReference>
<dbReference type="InterPro" id="IPR003439">
    <property type="entry name" value="ABC_transporter-like_ATP-bd"/>
</dbReference>
<dbReference type="InterPro" id="IPR050611">
    <property type="entry name" value="ABCF"/>
</dbReference>
<evidence type="ECO:0000313" key="8">
    <source>
        <dbReference type="Proteomes" id="UP000095463"/>
    </source>
</evidence>
<dbReference type="RefSeq" id="WP_069910615.1">
    <property type="nucleotide sequence ID" value="NZ_LAJE02000226.1"/>
</dbReference>
<accession>A0A1E5XNI2</accession>
<keyword evidence="5" id="KW-0175">Coiled coil</keyword>
<keyword evidence="3" id="KW-0547">Nucleotide-binding</keyword>
<feature type="coiled-coil region" evidence="5">
    <location>
        <begin position="230"/>
        <end position="257"/>
    </location>
</feature>
<feature type="non-terminal residue" evidence="7">
    <location>
        <position position="469"/>
    </location>
</feature>
<evidence type="ECO:0000256" key="5">
    <source>
        <dbReference type="SAM" id="Coils"/>
    </source>
</evidence>
<dbReference type="SUPFAM" id="SSF52540">
    <property type="entry name" value="P-loop containing nucleoside triphosphate hydrolases"/>
    <property type="match status" value="2"/>
</dbReference>
<reference evidence="7 8" key="1">
    <citation type="journal article" date="2015" name="Genome Announc.">
        <title>Genome Assemblies of Three Soil-Associated Devosia species: D. insulae, D. limi, and D. soli.</title>
        <authorList>
            <person name="Hassan Y.I."/>
            <person name="Lepp D."/>
            <person name="Zhou T."/>
        </authorList>
    </citation>
    <scope>NUCLEOTIDE SEQUENCE [LARGE SCALE GENOMIC DNA]</scope>
    <source>
        <strain evidence="7 8">DS-56</strain>
    </source>
</reference>
<dbReference type="FunFam" id="3.40.50.300:FF:001320">
    <property type="entry name" value="Heme ABC transporter ATP-binding protein"/>
    <property type="match status" value="1"/>
</dbReference>
<keyword evidence="2" id="KW-0677">Repeat</keyword>
<dbReference type="PANTHER" id="PTHR19211:SF6">
    <property type="entry name" value="BLL7188 PROTEIN"/>
    <property type="match status" value="1"/>
</dbReference>
<dbReference type="OrthoDB" id="9808609at2"/>
<proteinExistence type="inferred from homology"/>
<dbReference type="GO" id="GO:0005524">
    <property type="term" value="F:ATP binding"/>
    <property type="evidence" value="ECO:0007669"/>
    <property type="project" value="UniProtKB-KW"/>
</dbReference>
<feature type="domain" description="ABC transporter" evidence="6">
    <location>
        <begin position="5"/>
        <end position="235"/>
    </location>
</feature>
<gene>
    <name evidence="7" type="ORF">VW23_022685</name>
</gene>
<organism evidence="7 8">
    <name type="scientific">Devosia insulae DS-56</name>
    <dbReference type="NCBI Taxonomy" id="1116389"/>
    <lineage>
        <taxon>Bacteria</taxon>
        <taxon>Pseudomonadati</taxon>
        <taxon>Pseudomonadota</taxon>
        <taxon>Alphaproteobacteria</taxon>
        <taxon>Hyphomicrobiales</taxon>
        <taxon>Devosiaceae</taxon>
        <taxon>Devosia</taxon>
    </lineage>
</organism>
<keyword evidence="8" id="KW-1185">Reference proteome</keyword>
<evidence type="ECO:0000256" key="3">
    <source>
        <dbReference type="ARBA" id="ARBA00022741"/>
    </source>
</evidence>
<dbReference type="PANTHER" id="PTHR19211">
    <property type="entry name" value="ATP-BINDING TRANSPORT PROTEIN-RELATED"/>
    <property type="match status" value="1"/>
</dbReference>
<comment type="caution">
    <text evidence="7">The sequence shown here is derived from an EMBL/GenBank/DDBJ whole genome shotgun (WGS) entry which is preliminary data.</text>
</comment>
<evidence type="ECO:0000256" key="4">
    <source>
        <dbReference type="ARBA" id="ARBA00022840"/>
    </source>
</evidence>
<dbReference type="Pfam" id="PF00005">
    <property type="entry name" value="ABC_tran"/>
    <property type="match status" value="2"/>
</dbReference>
<keyword evidence="4" id="KW-0067">ATP-binding</keyword>
<dbReference type="EMBL" id="LAJE02000226">
    <property type="protein sequence ID" value="OEO30170.1"/>
    <property type="molecule type" value="Genomic_DNA"/>
</dbReference>